<gene>
    <name evidence="1" type="ORF">MOD07_02345</name>
</gene>
<comment type="caution">
    <text evidence="1">The sequence shown here is derived from an EMBL/GenBank/DDBJ whole genome shotgun (WGS) entry which is preliminary data.</text>
</comment>
<evidence type="ECO:0000313" key="2">
    <source>
        <dbReference type="Proteomes" id="UP001075387"/>
    </source>
</evidence>
<reference evidence="1" key="1">
    <citation type="submission" date="2022-02" db="EMBL/GenBank/DDBJ databases">
        <title>Crop Bioprotection Bacillus Genome Sequencing.</title>
        <authorList>
            <person name="Dunlap C."/>
        </authorList>
    </citation>
    <scope>NUCLEOTIDE SEQUENCE</scope>
    <source>
        <strain evidence="1">CK3O2B-54A</strain>
    </source>
</reference>
<sequence>MAGFQITNKTVGKHAPVFNSFETGINMTENGIRPLHGLMPCPKRVGCH</sequence>
<dbReference type="AlphaFoldDB" id="A0AAP3CPW5"/>
<protein>
    <submittedName>
        <fullName evidence="1">Uncharacterized protein</fullName>
    </submittedName>
</protein>
<proteinExistence type="predicted"/>
<organism evidence="1 2">
    <name type="scientific">Bacillus mojavensis</name>
    <dbReference type="NCBI Taxonomy" id="72360"/>
    <lineage>
        <taxon>Bacteria</taxon>
        <taxon>Bacillati</taxon>
        <taxon>Bacillota</taxon>
        <taxon>Bacilli</taxon>
        <taxon>Bacillales</taxon>
        <taxon>Bacillaceae</taxon>
        <taxon>Bacillus</taxon>
    </lineage>
</organism>
<dbReference type="Proteomes" id="UP001075387">
    <property type="component" value="Unassembled WGS sequence"/>
</dbReference>
<name>A0AAP3CPW5_BACMO</name>
<dbReference type="RefSeq" id="WP_268444603.1">
    <property type="nucleotide sequence ID" value="NZ_JALAQA010000002.1"/>
</dbReference>
<evidence type="ECO:0000313" key="1">
    <source>
        <dbReference type="EMBL" id="MCY8508400.1"/>
    </source>
</evidence>
<dbReference type="EMBL" id="JALAQA010000002">
    <property type="protein sequence ID" value="MCY8508400.1"/>
    <property type="molecule type" value="Genomic_DNA"/>
</dbReference>
<accession>A0AAP3CPW5</accession>